<comment type="caution">
    <text evidence="9">The sequence shown here is derived from an EMBL/GenBank/DDBJ whole genome shotgun (WGS) entry which is preliminary data.</text>
</comment>
<proteinExistence type="predicted"/>
<sequence>MIRADYNPYMHALIENNRRAIAELCRRHRVHRLEVFGSLLRDDFDARDSDVDLIVEFEQDAAHSFENYLALKESLEHLFERSVDLIEPRTIRNRRLRHYIEQSKSSVYDAA</sequence>
<keyword evidence="10" id="KW-1185">Reference proteome</keyword>
<keyword evidence="4" id="KW-0479">Metal-binding</keyword>
<evidence type="ECO:0000313" key="9">
    <source>
        <dbReference type="EMBL" id="MDT0636242.1"/>
    </source>
</evidence>
<evidence type="ECO:0000256" key="7">
    <source>
        <dbReference type="ARBA" id="ARBA00022842"/>
    </source>
</evidence>
<evidence type="ECO:0000259" key="8">
    <source>
        <dbReference type="Pfam" id="PF18765"/>
    </source>
</evidence>
<dbReference type="PANTHER" id="PTHR33571:SF12">
    <property type="entry name" value="BSL3053 PROTEIN"/>
    <property type="match status" value="1"/>
</dbReference>
<evidence type="ECO:0000256" key="5">
    <source>
        <dbReference type="ARBA" id="ARBA00022741"/>
    </source>
</evidence>
<keyword evidence="3" id="KW-0548">Nucleotidyltransferase</keyword>
<dbReference type="InterPro" id="IPR043519">
    <property type="entry name" value="NT_sf"/>
</dbReference>
<keyword evidence="6" id="KW-0067">ATP-binding</keyword>
<dbReference type="Pfam" id="PF18765">
    <property type="entry name" value="Polbeta"/>
    <property type="match status" value="1"/>
</dbReference>
<comment type="cofactor">
    <cofactor evidence="1">
        <name>Mg(2+)</name>
        <dbReference type="ChEBI" id="CHEBI:18420"/>
    </cofactor>
</comment>
<evidence type="ECO:0000256" key="6">
    <source>
        <dbReference type="ARBA" id="ARBA00022840"/>
    </source>
</evidence>
<dbReference type="EMBL" id="JAVRIB010000022">
    <property type="protein sequence ID" value="MDT0636242.1"/>
    <property type="molecule type" value="Genomic_DNA"/>
</dbReference>
<protein>
    <submittedName>
        <fullName evidence="9">Nucleotidyltransferase domain-containing protein</fullName>
    </submittedName>
</protein>
<evidence type="ECO:0000256" key="2">
    <source>
        <dbReference type="ARBA" id="ARBA00022679"/>
    </source>
</evidence>
<evidence type="ECO:0000256" key="3">
    <source>
        <dbReference type="ARBA" id="ARBA00022695"/>
    </source>
</evidence>
<dbReference type="Proteomes" id="UP001251857">
    <property type="component" value="Unassembled WGS sequence"/>
</dbReference>
<dbReference type="RefSeq" id="WP_311654137.1">
    <property type="nucleotide sequence ID" value="NZ_JAVRIB010000022.1"/>
</dbReference>
<dbReference type="InterPro" id="IPR052038">
    <property type="entry name" value="Type-VII_TA_antitoxin"/>
</dbReference>
<feature type="domain" description="Polymerase beta nucleotidyltransferase" evidence="8">
    <location>
        <begin position="21"/>
        <end position="109"/>
    </location>
</feature>
<evidence type="ECO:0000256" key="4">
    <source>
        <dbReference type="ARBA" id="ARBA00022723"/>
    </source>
</evidence>
<dbReference type="PANTHER" id="PTHR33571">
    <property type="entry name" value="SSL8005 PROTEIN"/>
    <property type="match status" value="1"/>
</dbReference>
<accession>A0ABU3C3U5</accession>
<dbReference type="CDD" id="cd05403">
    <property type="entry name" value="NT_KNTase_like"/>
    <property type="match status" value="1"/>
</dbReference>
<dbReference type="InterPro" id="IPR041633">
    <property type="entry name" value="Polbeta"/>
</dbReference>
<keyword evidence="7" id="KW-0460">Magnesium</keyword>
<evidence type="ECO:0000313" key="10">
    <source>
        <dbReference type="Proteomes" id="UP001251857"/>
    </source>
</evidence>
<dbReference type="SUPFAM" id="SSF81301">
    <property type="entry name" value="Nucleotidyltransferase"/>
    <property type="match status" value="1"/>
</dbReference>
<dbReference type="Gene3D" id="3.30.460.10">
    <property type="entry name" value="Beta Polymerase, domain 2"/>
    <property type="match status" value="1"/>
</dbReference>
<evidence type="ECO:0000256" key="1">
    <source>
        <dbReference type="ARBA" id="ARBA00001946"/>
    </source>
</evidence>
<organism evidence="9 10">
    <name type="scientific">Spectribacter hydrogenoxidans</name>
    <dbReference type="NCBI Taxonomy" id="3075608"/>
    <lineage>
        <taxon>Bacteria</taxon>
        <taxon>Pseudomonadati</taxon>
        <taxon>Pseudomonadota</taxon>
        <taxon>Gammaproteobacteria</taxon>
        <taxon>Salinisphaerales</taxon>
        <taxon>Salinisphaeraceae</taxon>
        <taxon>Spectribacter</taxon>
    </lineage>
</organism>
<keyword evidence="5" id="KW-0547">Nucleotide-binding</keyword>
<name>A0ABU3C3U5_9GAMM</name>
<gene>
    <name evidence="9" type="ORF">RM532_14915</name>
</gene>
<keyword evidence="2" id="KW-0808">Transferase</keyword>
<reference evidence="9 10" key="1">
    <citation type="submission" date="2023-09" db="EMBL/GenBank/DDBJ databases">
        <authorList>
            <person name="Rey-Velasco X."/>
        </authorList>
    </citation>
    <scope>NUCLEOTIDE SEQUENCE [LARGE SCALE GENOMIC DNA]</scope>
    <source>
        <strain evidence="9 10">W335</strain>
    </source>
</reference>